<accession>A0A5P9YN77</accession>
<protein>
    <submittedName>
        <fullName evidence="2">Uncharacterized protein</fullName>
    </submittedName>
</protein>
<dbReference type="RefSeq" id="WP_139631683.1">
    <property type="nucleotide sequence ID" value="NZ_CP045572.1"/>
</dbReference>
<keyword evidence="1" id="KW-1133">Transmembrane helix</keyword>
<dbReference type="OrthoDB" id="3537297at2"/>
<keyword evidence="3" id="KW-1185">Reference proteome</keyword>
<evidence type="ECO:0000313" key="3">
    <source>
        <dbReference type="Proteomes" id="UP000312512"/>
    </source>
</evidence>
<evidence type="ECO:0000313" key="2">
    <source>
        <dbReference type="EMBL" id="KAB8194077.1"/>
    </source>
</evidence>
<name>A0A5C4WHJ9_9ACTN</name>
<gene>
    <name evidence="2" type="ORF">FH608_018010</name>
</gene>
<keyword evidence="1" id="KW-0812">Transmembrane</keyword>
<sequence>MRKLGMAGLALVFLAGAWLVAAPFVTGQQPVSAPWTAATTNDVIVGAALAVLGFAGFFTALAGQVADLYRGSPGGDEP</sequence>
<proteinExistence type="predicted"/>
<reference evidence="2 3" key="1">
    <citation type="submission" date="2019-10" db="EMBL/GenBank/DDBJ databases">
        <title>Nonomuraea sp. nov., isolated from Phyllanthus amarus.</title>
        <authorList>
            <person name="Klykleung N."/>
            <person name="Tanasupawat S."/>
        </authorList>
    </citation>
    <scope>NUCLEOTIDE SEQUENCE [LARGE SCALE GENOMIC DNA]</scope>
    <source>
        <strain evidence="2 3">PA1-10</strain>
    </source>
</reference>
<accession>A0A5C4WHJ9</accession>
<organism evidence="2 3">
    <name type="scientific">Nonomuraea phyllanthi</name>
    <dbReference type="NCBI Taxonomy" id="2219224"/>
    <lineage>
        <taxon>Bacteria</taxon>
        <taxon>Bacillati</taxon>
        <taxon>Actinomycetota</taxon>
        <taxon>Actinomycetes</taxon>
        <taxon>Streptosporangiales</taxon>
        <taxon>Streptosporangiaceae</taxon>
        <taxon>Nonomuraea</taxon>
    </lineage>
</organism>
<dbReference type="EMBL" id="VDLX02000006">
    <property type="protein sequence ID" value="KAB8194077.1"/>
    <property type="molecule type" value="Genomic_DNA"/>
</dbReference>
<dbReference type="Proteomes" id="UP000312512">
    <property type="component" value="Unassembled WGS sequence"/>
</dbReference>
<keyword evidence="1" id="KW-0472">Membrane</keyword>
<comment type="caution">
    <text evidence="2">The sequence shown here is derived from an EMBL/GenBank/DDBJ whole genome shotgun (WGS) entry which is preliminary data.</text>
</comment>
<dbReference type="AlphaFoldDB" id="A0A5C4WHJ9"/>
<feature type="transmembrane region" description="Helical" evidence="1">
    <location>
        <begin position="43"/>
        <end position="62"/>
    </location>
</feature>
<evidence type="ECO:0000256" key="1">
    <source>
        <dbReference type="SAM" id="Phobius"/>
    </source>
</evidence>